<organism evidence="1 2">
    <name type="scientific">Rhamnusium bicolor</name>
    <dbReference type="NCBI Taxonomy" id="1586634"/>
    <lineage>
        <taxon>Eukaryota</taxon>
        <taxon>Metazoa</taxon>
        <taxon>Ecdysozoa</taxon>
        <taxon>Arthropoda</taxon>
        <taxon>Hexapoda</taxon>
        <taxon>Insecta</taxon>
        <taxon>Pterygota</taxon>
        <taxon>Neoptera</taxon>
        <taxon>Endopterygota</taxon>
        <taxon>Coleoptera</taxon>
        <taxon>Polyphaga</taxon>
        <taxon>Cucujiformia</taxon>
        <taxon>Chrysomeloidea</taxon>
        <taxon>Cerambycidae</taxon>
        <taxon>Lepturinae</taxon>
        <taxon>Rhagiini</taxon>
        <taxon>Rhamnusium</taxon>
    </lineage>
</organism>
<proteinExistence type="predicted"/>
<reference evidence="1" key="1">
    <citation type="journal article" date="2023" name="Insect Mol. Biol.">
        <title>Genome sequencing provides insights into the evolution of gene families encoding plant cell wall-degrading enzymes in longhorned beetles.</title>
        <authorList>
            <person name="Shin N.R."/>
            <person name="Okamura Y."/>
            <person name="Kirsch R."/>
            <person name="Pauchet Y."/>
        </authorList>
    </citation>
    <scope>NUCLEOTIDE SEQUENCE</scope>
    <source>
        <strain evidence="1">RBIC_L_NR</strain>
    </source>
</reference>
<keyword evidence="2" id="KW-1185">Reference proteome</keyword>
<gene>
    <name evidence="1" type="ORF">NQ314_012301</name>
</gene>
<accession>A0AAV8XDL3</accession>
<evidence type="ECO:0000313" key="2">
    <source>
        <dbReference type="Proteomes" id="UP001162156"/>
    </source>
</evidence>
<dbReference type="EMBL" id="JANEYF010003408">
    <property type="protein sequence ID" value="KAJ8936559.1"/>
    <property type="molecule type" value="Genomic_DNA"/>
</dbReference>
<dbReference type="AlphaFoldDB" id="A0AAV8XDL3"/>
<sequence>MTCCYLHNFWRRKRRDQYMDISKDNNSDNSENNINIENTQLHSLQPLRGRNASISAKNI</sequence>
<comment type="caution">
    <text evidence="1">The sequence shown here is derived from an EMBL/GenBank/DDBJ whole genome shotgun (WGS) entry which is preliminary data.</text>
</comment>
<dbReference type="Proteomes" id="UP001162156">
    <property type="component" value="Unassembled WGS sequence"/>
</dbReference>
<evidence type="ECO:0000313" key="1">
    <source>
        <dbReference type="EMBL" id="KAJ8936559.1"/>
    </source>
</evidence>
<name>A0AAV8XDL3_9CUCU</name>
<protein>
    <submittedName>
        <fullName evidence="1">Uncharacterized protein</fullName>
    </submittedName>
</protein>